<dbReference type="EMBL" id="CAJVOS010000011">
    <property type="protein sequence ID" value="CAG7994866.1"/>
    <property type="molecule type" value="Genomic_DNA"/>
</dbReference>
<keyword evidence="3" id="KW-1185">Reference proteome</keyword>
<dbReference type="GO" id="GO:0016279">
    <property type="term" value="F:protein-lysine N-methyltransferase activity"/>
    <property type="evidence" value="ECO:0007669"/>
    <property type="project" value="TreeGrafter"/>
</dbReference>
<evidence type="ECO:0000313" key="2">
    <source>
        <dbReference type="EMBL" id="CAG7994866.1"/>
    </source>
</evidence>
<dbReference type="InterPro" id="IPR046341">
    <property type="entry name" value="SET_dom_sf"/>
</dbReference>
<reference evidence="2" key="1">
    <citation type="submission" date="2021-07" db="EMBL/GenBank/DDBJ databases">
        <authorList>
            <person name="Branca A.L. A."/>
        </authorList>
    </citation>
    <scope>NUCLEOTIDE SEQUENCE</scope>
</reference>
<dbReference type="AlphaFoldDB" id="A0A9W4HFF0"/>
<dbReference type="PANTHER" id="PTHR13271">
    <property type="entry name" value="UNCHARACTERIZED PUTATIVE METHYLTRANSFERASE"/>
    <property type="match status" value="1"/>
</dbReference>
<gene>
    <name evidence="2" type="ORF">POLS_LOCUS1689</name>
</gene>
<dbReference type="Proteomes" id="UP001153618">
    <property type="component" value="Unassembled WGS sequence"/>
</dbReference>
<proteinExistence type="predicted"/>
<dbReference type="OrthoDB" id="441812at2759"/>
<sequence>MKRGYLPLETLPAWQHLNGVELSGVAFRKFGFDEHGADKGSGIVATDTKSSSENDAKPEILLQIPGDLVLSLETVQDYAKSDRDLRDVLEAMGDFGRTARGAILIFLLIQLSHNSPDLQSKHTVGVSNPWSEYVKFLPPSFPLPTFYTAQEQELLQGTSIEGALEAKNASLEREFDSIQEATKSIPWCQELWWSEGTGALTIEDWKYIDAAYRSRMLDLPGSGLAMVPCIDMANHSCGDSVKALYEEDSQGNAVLQLRWGKTLQPGEEITISYGDEKPASEMLFSYGFLEDGRTAAREITLNLDIPEDDPLGLPKRIFCQNDSSIRIKAARSSDEADEVAWESDLAWVACVNEEDGLHFGLAQTTDGGRELEVRWKDEKIQSPRHLREILAADPLWEIIQLRAAVLLLERLETQLGLLQELQEPISKIKEDQVALESMFRPGIFETIFRFRNMEGELLEKAVEDLIKQVREIPMPPSLTRVCLDLTDHGTRELSYWHPKSLPRILGRKQRMEMKWKTFRDVRDKTAAL</sequence>
<evidence type="ECO:0000313" key="3">
    <source>
        <dbReference type="Proteomes" id="UP001153618"/>
    </source>
</evidence>
<dbReference type="PANTHER" id="PTHR13271:SF76">
    <property type="entry name" value="SET DOMAIN-CONTAINING PROTEIN 8"/>
    <property type="match status" value="1"/>
</dbReference>
<dbReference type="Gene3D" id="3.90.1410.10">
    <property type="entry name" value="set domain protein methyltransferase, domain 1"/>
    <property type="match status" value="1"/>
</dbReference>
<dbReference type="CDD" id="cd10527">
    <property type="entry name" value="SET_LSMT"/>
    <property type="match status" value="1"/>
</dbReference>
<dbReference type="SUPFAM" id="SSF82199">
    <property type="entry name" value="SET domain"/>
    <property type="match status" value="1"/>
</dbReference>
<dbReference type="InterPro" id="IPR050600">
    <property type="entry name" value="SETD3_SETD6_MTase"/>
</dbReference>
<protein>
    <recommendedName>
        <fullName evidence="1">SET domain-containing protein</fullName>
    </recommendedName>
</protein>
<dbReference type="InterPro" id="IPR001214">
    <property type="entry name" value="SET_dom"/>
</dbReference>
<dbReference type="GO" id="GO:0005634">
    <property type="term" value="C:nucleus"/>
    <property type="evidence" value="ECO:0007669"/>
    <property type="project" value="TreeGrafter"/>
</dbReference>
<dbReference type="Pfam" id="PF00856">
    <property type="entry name" value="SET"/>
    <property type="match status" value="1"/>
</dbReference>
<comment type="caution">
    <text evidence="2">The sequence shown here is derived from an EMBL/GenBank/DDBJ whole genome shotgun (WGS) entry which is preliminary data.</text>
</comment>
<dbReference type="FunFam" id="3.90.1410.10:FF:000014">
    <property type="entry name" value="SET domain-containing protein"/>
    <property type="match status" value="1"/>
</dbReference>
<feature type="domain" description="SET" evidence="1">
    <location>
        <begin position="23"/>
        <end position="274"/>
    </location>
</feature>
<name>A0A9W4HFF0_PENOL</name>
<dbReference type="PROSITE" id="PS50280">
    <property type="entry name" value="SET"/>
    <property type="match status" value="1"/>
</dbReference>
<evidence type="ECO:0000259" key="1">
    <source>
        <dbReference type="PROSITE" id="PS50280"/>
    </source>
</evidence>
<organism evidence="2 3">
    <name type="scientific">Penicillium olsonii</name>
    <dbReference type="NCBI Taxonomy" id="99116"/>
    <lineage>
        <taxon>Eukaryota</taxon>
        <taxon>Fungi</taxon>
        <taxon>Dikarya</taxon>
        <taxon>Ascomycota</taxon>
        <taxon>Pezizomycotina</taxon>
        <taxon>Eurotiomycetes</taxon>
        <taxon>Eurotiomycetidae</taxon>
        <taxon>Eurotiales</taxon>
        <taxon>Aspergillaceae</taxon>
        <taxon>Penicillium</taxon>
    </lineage>
</organism>
<accession>A0A9W4HFF0</accession>